<evidence type="ECO:0000256" key="5">
    <source>
        <dbReference type="ARBA" id="ARBA00093797"/>
    </source>
</evidence>
<dbReference type="Proteomes" id="UP000280507">
    <property type="component" value="Unassembled WGS sequence"/>
</dbReference>
<evidence type="ECO:0000313" key="7">
    <source>
        <dbReference type="Proteomes" id="UP000280507"/>
    </source>
</evidence>
<keyword evidence="3" id="KW-1005">Bacterial flagellum biogenesis</keyword>
<gene>
    <name evidence="6" type="ORF">EBI00_05480</name>
</gene>
<keyword evidence="2" id="KW-0963">Cytoplasm</keyword>
<evidence type="ECO:0000256" key="3">
    <source>
        <dbReference type="ARBA" id="ARBA00022795"/>
    </source>
</evidence>
<dbReference type="EMBL" id="RIZG01000002">
    <property type="protein sequence ID" value="RNF52347.1"/>
    <property type="molecule type" value="Genomic_DNA"/>
</dbReference>
<evidence type="ECO:0000256" key="2">
    <source>
        <dbReference type="ARBA" id="ARBA00022490"/>
    </source>
</evidence>
<reference evidence="6 7" key="1">
    <citation type="journal article" date="2012" name="Int. J. Syst. Evol. Microbiol.">
        <title>Marinomonas hwangdonensis sp. nov., isolated from seawater.</title>
        <authorList>
            <person name="Jung Y.T."/>
            <person name="Oh T.K."/>
            <person name="Yoon J.H."/>
        </authorList>
    </citation>
    <scope>NUCLEOTIDE SEQUENCE [LARGE SCALE GENOMIC DNA]</scope>
    <source>
        <strain evidence="6 7">HDW-15</strain>
    </source>
</reference>
<comment type="subcellular location">
    <subcellularLocation>
        <location evidence="1">Cytoplasm</location>
        <location evidence="1">Cytosol</location>
    </subcellularLocation>
</comment>
<proteinExistence type="predicted"/>
<name>A0A3M8Q8E7_9GAMM</name>
<evidence type="ECO:0000256" key="1">
    <source>
        <dbReference type="ARBA" id="ARBA00004514"/>
    </source>
</evidence>
<keyword evidence="7" id="KW-1185">Reference proteome</keyword>
<sequence length="97" mass="11169">MLDVSHLTQLSAALEQSIEQKDIETIQQLCIDNDDLIRSIKPLTDPADNAQIKHFIMLHQSATQLVRDVRVEMQKQLYQTNKTRKGVKQYKGVKHAK</sequence>
<comment type="caution">
    <text evidence="6">The sequence shown here is derived from an EMBL/GenBank/DDBJ whole genome shotgun (WGS) entry which is preliminary data.</text>
</comment>
<protein>
    <recommendedName>
        <fullName evidence="5">Flagellar protein FliT</fullName>
    </recommendedName>
</protein>
<evidence type="ECO:0000313" key="6">
    <source>
        <dbReference type="EMBL" id="RNF52347.1"/>
    </source>
</evidence>
<accession>A0A3M8Q8E7</accession>
<dbReference type="OrthoDB" id="6105939at2"/>
<keyword evidence="4" id="KW-0143">Chaperone</keyword>
<dbReference type="AlphaFoldDB" id="A0A3M8Q8E7"/>
<dbReference type="Pfam" id="PF05400">
    <property type="entry name" value="FliT"/>
    <property type="match status" value="1"/>
</dbReference>
<dbReference type="RefSeq" id="WP_123094895.1">
    <property type="nucleotide sequence ID" value="NZ_RIZG01000002.1"/>
</dbReference>
<organism evidence="6 7">
    <name type="scientific">Marinomonas hwangdonensis</name>
    <dbReference type="NCBI Taxonomy" id="1053647"/>
    <lineage>
        <taxon>Bacteria</taxon>
        <taxon>Pseudomonadati</taxon>
        <taxon>Pseudomonadota</taxon>
        <taxon>Gammaproteobacteria</taxon>
        <taxon>Oceanospirillales</taxon>
        <taxon>Oceanospirillaceae</taxon>
        <taxon>Marinomonas</taxon>
    </lineage>
</organism>
<dbReference type="InterPro" id="IPR008622">
    <property type="entry name" value="FliT"/>
</dbReference>
<evidence type="ECO:0000256" key="4">
    <source>
        <dbReference type="ARBA" id="ARBA00023186"/>
    </source>
</evidence>